<accession>A0A7W3NGC2</accession>
<dbReference type="RefSeq" id="WP_182528043.1">
    <property type="nucleotide sequence ID" value="NZ_JACJHT010000012.1"/>
</dbReference>
<evidence type="ECO:0000313" key="2">
    <source>
        <dbReference type="Proteomes" id="UP000543174"/>
    </source>
</evidence>
<organism evidence="1 2">
    <name type="scientific">Priestia aryabhattai</name>
    <name type="common">Bacillus aryabhattai</name>
    <dbReference type="NCBI Taxonomy" id="412384"/>
    <lineage>
        <taxon>Bacteria</taxon>
        <taxon>Bacillati</taxon>
        <taxon>Bacillota</taxon>
        <taxon>Bacilli</taxon>
        <taxon>Bacillales</taxon>
        <taxon>Bacillaceae</taxon>
        <taxon>Priestia</taxon>
    </lineage>
</organism>
<dbReference type="EMBL" id="JACJHT010000012">
    <property type="protein sequence ID" value="MBA9042387.1"/>
    <property type="molecule type" value="Genomic_DNA"/>
</dbReference>
<keyword evidence="2" id="KW-1185">Reference proteome</keyword>
<dbReference type="Proteomes" id="UP000543174">
    <property type="component" value="Unassembled WGS sequence"/>
</dbReference>
<sequence>MKKYEKMLIAFNDKGLNCYARQGDWLYIATKNDTKKGLFRLANYLHYFVSLNSERIPSEFGVVKKIEGYITAEDLAKLDYVSRKQDVSLITDEVLIDYEKSLQKINAQPEHTPMAVTWLEKRFPKNTKELRVHKKFFSGMSKAEKKSIFEFTIRAES</sequence>
<evidence type="ECO:0000313" key="1">
    <source>
        <dbReference type="EMBL" id="MBA9042387.1"/>
    </source>
</evidence>
<name>A0A7W3NGC2_PRIAR</name>
<comment type="caution">
    <text evidence="1">The sequence shown here is derived from an EMBL/GenBank/DDBJ whole genome shotgun (WGS) entry which is preliminary data.</text>
</comment>
<proteinExistence type="predicted"/>
<reference evidence="1" key="1">
    <citation type="submission" date="2020-08" db="EMBL/GenBank/DDBJ databases">
        <title>Functional genomics of gut bacteria from endangered species of beetles.</title>
        <authorList>
            <person name="Carlos-Shanley C."/>
        </authorList>
    </citation>
    <scope>NUCLEOTIDE SEQUENCE [LARGE SCALE GENOMIC DNA]</scope>
    <source>
        <strain evidence="1">S00060</strain>
    </source>
</reference>
<protein>
    <submittedName>
        <fullName evidence="1">Uncharacterized protein</fullName>
    </submittedName>
</protein>
<dbReference type="AlphaFoldDB" id="A0A7W3NGC2"/>
<gene>
    <name evidence="1" type="ORF">HNP21_005522</name>
</gene>